<evidence type="ECO:0000256" key="7">
    <source>
        <dbReference type="ARBA" id="ARBA00022989"/>
    </source>
</evidence>
<dbReference type="SUPFAM" id="SSF90123">
    <property type="entry name" value="ABC transporter transmembrane region"/>
    <property type="match status" value="1"/>
</dbReference>
<dbReference type="PANTHER" id="PTHR24221:SF654">
    <property type="entry name" value="ATP-BINDING CASSETTE SUB-FAMILY B MEMBER 6"/>
    <property type="match status" value="1"/>
</dbReference>
<dbReference type="PROSITE" id="PS50893">
    <property type="entry name" value="ABC_TRANSPORTER_2"/>
    <property type="match status" value="1"/>
</dbReference>
<keyword evidence="3" id="KW-1003">Cell membrane</keyword>
<dbReference type="Pfam" id="PF00664">
    <property type="entry name" value="ABC_membrane"/>
    <property type="match status" value="1"/>
</dbReference>
<comment type="caution">
    <text evidence="12">The sequence shown here is derived from an EMBL/GenBank/DDBJ whole genome shotgun (WGS) entry which is preliminary data.</text>
</comment>
<keyword evidence="6 12" id="KW-0067">ATP-binding</keyword>
<keyword evidence="2" id="KW-0813">Transport</keyword>
<feature type="transmembrane region" description="Helical" evidence="9">
    <location>
        <begin position="179"/>
        <end position="198"/>
    </location>
</feature>
<dbReference type="EMBL" id="CACRYJ010000064">
    <property type="protein sequence ID" value="VZO39863.1"/>
    <property type="molecule type" value="Genomic_DNA"/>
</dbReference>
<keyword evidence="12" id="KW-0378">Hydrolase</keyword>
<dbReference type="PANTHER" id="PTHR24221">
    <property type="entry name" value="ATP-BINDING CASSETTE SUB-FAMILY B"/>
    <property type="match status" value="1"/>
</dbReference>
<dbReference type="InterPro" id="IPR027417">
    <property type="entry name" value="P-loop_NTPase"/>
</dbReference>
<dbReference type="InterPro" id="IPR017871">
    <property type="entry name" value="ABC_transporter-like_CS"/>
</dbReference>
<dbReference type="AlphaFoldDB" id="A0A7M4DQW9"/>
<dbReference type="InterPro" id="IPR039421">
    <property type="entry name" value="Type_1_exporter"/>
</dbReference>
<feature type="transmembrane region" description="Helical" evidence="9">
    <location>
        <begin position="152"/>
        <end position="173"/>
    </location>
</feature>
<dbReference type="InterPro" id="IPR003439">
    <property type="entry name" value="ABC_transporter-like_ATP-bd"/>
</dbReference>
<feature type="transmembrane region" description="Helical" evidence="9">
    <location>
        <begin position="76"/>
        <end position="98"/>
    </location>
</feature>
<protein>
    <submittedName>
        <fullName evidence="12">Lipid A export ATP-binding/permease protein MsbA</fullName>
        <ecNumber evidence="12">3.6.3.-</ecNumber>
    </submittedName>
</protein>
<dbReference type="PROSITE" id="PS00211">
    <property type="entry name" value="ABC_TRANSPORTER_1"/>
    <property type="match status" value="1"/>
</dbReference>
<keyword evidence="8 9" id="KW-0472">Membrane</keyword>
<dbReference type="Pfam" id="PF00005">
    <property type="entry name" value="ABC_tran"/>
    <property type="match status" value="1"/>
</dbReference>
<evidence type="ECO:0000256" key="9">
    <source>
        <dbReference type="SAM" id="Phobius"/>
    </source>
</evidence>
<evidence type="ECO:0000256" key="1">
    <source>
        <dbReference type="ARBA" id="ARBA00004651"/>
    </source>
</evidence>
<dbReference type="Gene3D" id="1.20.1560.10">
    <property type="entry name" value="ABC transporter type 1, transmembrane domain"/>
    <property type="match status" value="1"/>
</dbReference>
<evidence type="ECO:0000256" key="3">
    <source>
        <dbReference type="ARBA" id="ARBA00022475"/>
    </source>
</evidence>
<dbReference type="GO" id="GO:0034040">
    <property type="term" value="F:ATPase-coupled lipid transmembrane transporter activity"/>
    <property type="evidence" value="ECO:0007669"/>
    <property type="project" value="TreeGrafter"/>
</dbReference>
<organism evidence="12 13">
    <name type="scientific">Occultella aeris</name>
    <dbReference type="NCBI Taxonomy" id="2761496"/>
    <lineage>
        <taxon>Bacteria</taxon>
        <taxon>Bacillati</taxon>
        <taxon>Actinomycetota</taxon>
        <taxon>Actinomycetes</taxon>
        <taxon>Micrococcales</taxon>
        <taxon>Ruaniaceae</taxon>
        <taxon>Occultella</taxon>
    </lineage>
</organism>
<feature type="domain" description="ABC transporter" evidence="10">
    <location>
        <begin position="369"/>
        <end position="612"/>
    </location>
</feature>
<reference evidence="12 13" key="1">
    <citation type="submission" date="2019-11" db="EMBL/GenBank/DDBJ databases">
        <authorList>
            <person name="Criscuolo A."/>
        </authorList>
    </citation>
    <scope>NUCLEOTIDE SEQUENCE [LARGE SCALE GENOMIC DNA]</scope>
    <source>
        <strain evidence="12">CIP111667</strain>
    </source>
</reference>
<dbReference type="SUPFAM" id="SSF52540">
    <property type="entry name" value="P-loop containing nucleoside triphosphate hydrolases"/>
    <property type="match status" value="1"/>
</dbReference>
<proteinExistence type="predicted"/>
<dbReference type="InterPro" id="IPR011527">
    <property type="entry name" value="ABC1_TM_dom"/>
</dbReference>
<gene>
    <name evidence="12" type="primary">msbA_7</name>
    <name evidence="12" type="ORF">HALOF300_04560</name>
</gene>
<dbReference type="InterPro" id="IPR003593">
    <property type="entry name" value="AAA+_ATPase"/>
</dbReference>
<dbReference type="GO" id="GO:0005886">
    <property type="term" value="C:plasma membrane"/>
    <property type="evidence" value="ECO:0007669"/>
    <property type="project" value="UniProtKB-SubCell"/>
</dbReference>
<keyword evidence="5" id="KW-0547">Nucleotide-binding</keyword>
<dbReference type="Proteomes" id="UP000419743">
    <property type="component" value="Unassembled WGS sequence"/>
</dbReference>
<dbReference type="GO" id="GO:0016887">
    <property type="term" value="F:ATP hydrolysis activity"/>
    <property type="evidence" value="ECO:0007669"/>
    <property type="project" value="InterPro"/>
</dbReference>
<keyword evidence="4 9" id="KW-0812">Transmembrane</keyword>
<dbReference type="GO" id="GO:0140359">
    <property type="term" value="F:ABC-type transporter activity"/>
    <property type="evidence" value="ECO:0007669"/>
    <property type="project" value="InterPro"/>
</dbReference>
<dbReference type="GO" id="GO:0005524">
    <property type="term" value="F:ATP binding"/>
    <property type="evidence" value="ECO:0007669"/>
    <property type="project" value="UniProtKB-KW"/>
</dbReference>
<evidence type="ECO:0000259" key="10">
    <source>
        <dbReference type="PROSITE" id="PS50893"/>
    </source>
</evidence>
<evidence type="ECO:0000256" key="4">
    <source>
        <dbReference type="ARBA" id="ARBA00022692"/>
    </source>
</evidence>
<feature type="transmembrane region" description="Helical" evidence="9">
    <location>
        <begin position="35"/>
        <end position="56"/>
    </location>
</feature>
<feature type="domain" description="ABC transmembrane type-1" evidence="11">
    <location>
        <begin position="37"/>
        <end position="323"/>
    </location>
</feature>
<evidence type="ECO:0000256" key="5">
    <source>
        <dbReference type="ARBA" id="ARBA00022741"/>
    </source>
</evidence>
<dbReference type="FunFam" id="3.40.50.300:FF:000854">
    <property type="entry name" value="Multidrug ABC transporter ATP-binding protein"/>
    <property type="match status" value="1"/>
</dbReference>
<dbReference type="PROSITE" id="PS50929">
    <property type="entry name" value="ABC_TM1F"/>
    <property type="match status" value="1"/>
</dbReference>
<name>A0A7M4DQW9_9MICO</name>
<sequence>MSSPDDRPVHALSGGAVRRSLLLIGRGIASQPRTFTIAIIASVVYGIGLVASGWLLGRITDGVVLPAIQGSGVSTGSIWLAGLGLLLIGAVTAVAVALRRIYAGIGALDVQAGHRRAVTRQYLRLPMTWHRRHPAGQLLSNANADAEAAGGVFMPLPFALGVLVMIIVAGVAMIVADPVLGIIGVSVLPMVLVVNAVYRSYMSPAITHVQHQRAVVADVAHESFEAAAVVKALGTEDFEERRFASASRTLRDANIAVGRIRSVFDPVIDLLPGLATLGVLAVGATRVAAGVVDTGAVITTAYLLTVMTFPVRAIGFVLGDLPRSLVGHDRVSRVIDARGYLGAGRHRLGDAAGADQGLRLDLDGVGVRVPSHDADGAATEADLLTDVTFSVPAGRTVAIVGSTGSGKSTLVDVIARLRDPSAGVVRYDGRDAREITDSGRTGAIALVAQSAFVFEDTVRGNVTLADEVEPDGEGRGRGYTDEQVWAALAIAQADGFVAALPDGLDTVIGERGASLSGGQRQRLAIARALIRRPRLLILDDATSAVDPLVEQAILAGLRRSAGDVTVILVAYRTATIGLADSVVHVERGRVVDAGTHADLLGRDRGYRRLVTAYQRGREERHELHEQHERKVAR</sequence>
<comment type="subcellular location">
    <subcellularLocation>
        <location evidence="1">Cell membrane</location>
        <topology evidence="1">Multi-pass membrane protein</topology>
    </subcellularLocation>
</comment>
<dbReference type="SMART" id="SM00382">
    <property type="entry name" value="AAA"/>
    <property type="match status" value="1"/>
</dbReference>
<keyword evidence="13" id="KW-1185">Reference proteome</keyword>
<evidence type="ECO:0000259" key="11">
    <source>
        <dbReference type="PROSITE" id="PS50929"/>
    </source>
</evidence>
<evidence type="ECO:0000313" key="12">
    <source>
        <dbReference type="EMBL" id="VZO39863.1"/>
    </source>
</evidence>
<dbReference type="InterPro" id="IPR036640">
    <property type="entry name" value="ABC1_TM_sf"/>
</dbReference>
<accession>A0A7M4DQW9</accession>
<keyword evidence="7 9" id="KW-1133">Transmembrane helix</keyword>
<evidence type="ECO:0000256" key="2">
    <source>
        <dbReference type="ARBA" id="ARBA00022448"/>
    </source>
</evidence>
<dbReference type="EC" id="3.6.3.-" evidence="12"/>
<dbReference type="Gene3D" id="3.40.50.300">
    <property type="entry name" value="P-loop containing nucleotide triphosphate hydrolases"/>
    <property type="match status" value="1"/>
</dbReference>
<evidence type="ECO:0000256" key="8">
    <source>
        <dbReference type="ARBA" id="ARBA00023136"/>
    </source>
</evidence>
<evidence type="ECO:0000256" key="6">
    <source>
        <dbReference type="ARBA" id="ARBA00022840"/>
    </source>
</evidence>
<evidence type="ECO:0000313" key="13">
    <source>
        <dbReference type="Proteomes" id="UP000419743"/>
    </source>
</evidence>